<dbReference type="GO" id="GO:0016567">
    <property type="term" value="P:protein ubiquitination"/>
    <property type="evidence" value="ECO:0007669"/>
    <property type="project" value="UniProtKB-UniRule"/>
</dbReference>
<dbReference type="UniPathway" id="UPA00143"/>
<feature type="coiled-coil region" evidence="7">
    <location>
        <begin position="79"/>
        <end position="134"/>
    </location>
</feature>
<comment type="pathway">
    <text evidence="6">Protein modification; protein ubiquitination.</text>
</comment>
<evidence type="ECO:0000256" key="7">
    <source>
        <dbReference type="SAM" id="Coils"/>
    </source>
</evidence>
<dbReference type="EMBL" id="AMZH03000425">
    <property type="protein sequence ID" value="RRT83829.1"/>
    <property type="molecule type" value="Genomic_DNA"/>
</dbReference>
<keyword evidence="4 6" id="KW-0862">Zinc</keyword>
<evidence type="ECO:0000256" key="2">
    <source>
        <dbReference type="ARBA" id="ARBA00022723"/>
    </source>
</evidence>
<keyword evidence="6" id="KW-0156">Chromatin regulator</keyword>
<dbReference type="AlphaFoldDB" id="A0A427B5R4"/>
<evidence type="ECO:0000256" key="8">
    <source>
        <dbReference type="SAM" id="MobiDB-lite"/>
    </source>
</evidence>
<evidence type="ECO:0000313" key="10">
    <source>
        <dbReference type="Proteomes" id="UP000287651"/>
    </source>
</evidence>
<evidence type="ECO:0000256" key="3">
    <source>
        <dbReference type="ARBA" id="ARBA00022771"/>
    </source>
</evidence>
<dbReference type="Proteomes" id="UP000287651">
    <property type="component" value="Unassembled WGS sequence"/>
</dbReference>
<evidence type="ECO:0000256" key="4">
    <source>
        <dbReference type="ARBA" id="ARBA00022833"/>
    </source>
</evidence>
<gene>
    <name evidence="9" type="ORF">B296_00009814</name>
</gene>
<keyword evidence="6" id="KW-0808">Transferase</keyword>
<organism evidence="9 10">
    <name type="scientific">Ensete ventricosum</name>
    <name type="common">Abyssinian banana</name>
    <name type="synonym">Musa ensete</name>
    <dbReference type="NCBI Taxonomy" id="4639"/>
    <lineage>
        <taxon>Eukaryota</taxon>
        <taxon>Viridiplantae</taxon>
        <taxon>Streptophyta</taxon>
        <taxon>Embryophyta</taxon>
        <taxon>Tracheophyta</taxon>
        <taxon>Spermatophyta</taxon>
        <taxon>Magnoliopsida</taxon>
        <taxon>Liliopsida</taxon>
        <taxon>Zingiberales</taxon>
        <taxon>Musaceae</taxon>
        <taxon>Ensete</taxon>
    </lineage>
</organism>
<dbReference type="GO" id="GO:0061630">
    <property type="term" value="F:ubiquitin protein ligase activity"/>
    <property type="evidence" value="ECO:0007669"/>
    <property type="project" value="UniProtKB-EC"/>
</dbReference>
<keyword evidence="6" id="KW-0833">Ubl conjugation pathway</keyword>
<dbReference type="PANTHER" id="PTHR23163">
    <property type="entry name" value="RING FINGER PROTEIN-RELATED"/>
    <property type="match status" value="1"/>
</dbReference>
<evidence type="ECO:0000256" key="5">
    <source>
        <dbReference type="ARBA" id="ARBA00023242"/>
    </source>
</evidence>
<evidence type="ECO:0000256" key="6">
    <source>
        <dbReference type="RuleBase" id="RU365038"/>
    </source>
</evidence>
<proteinExistence type="inferred from homology"/>
<comment type="similarity">
    <text evidence="6">Belongs to the BRE1 family.</text>
</comment>
<dbReference type="InterPro" id="IPR013956">
    <property type="entry name" value="E3_ubiquit_lig_Bre1"/>
</dbReference>
<dbReference type="GO" id="GO:0008270">
    <property type="term" value="F:zinc ion binding"/>
    <property type="evidence" value="ECO:0007669"/>
    <property type="project" value="UniProtKB-KW"/>
</dbReference>
<dbReference type="GO" id="GO:0005634">
    <property type="term" value="C:nucleus"/>
    <property type="evidence" value="ECO:0007669"/>
    <property type="project" value="UniProtKB-SubCell"/>
</dbReference>
<keyword evidence="5 6" id="KW-0539">Nucleus</keyword>
<reference evidence="9 10" key="1">
    <citation type="journal article" date="2014" name="Agronomy (Basel)">
        <title>A Draft Genome Sequence for Ensete ventricosum, the Drought-Tolerant Tree Against Hunger.</title>
        <authorList>
            <person name="Harrison J."/>
            <person name="Moore K.A."/>
            <person name="Paszkiewicz K."/>
            <person name="Jones T."/>
            <person name="Grant M."/>
            <person name="Ambacheew D."/>
            <person name="Muzemil S."/>
            <person name="Studholme D.J."/>
        </authorList>
    </citation>
    <scope>NUCLEOTIDE SEQUENCE [LARGE SCALE GENOMIC DNA]</scope>
</reference>
<evidence type="ECO:0000313" key="9">
    <source>
        <dbReference type="EMBL" id="RRT83829.1"/>
    </source>
</evidence>
<feature type="compositionally biased region" description="Low complexity" evidence="8">
    <location>
        <begin position="26"/>
        <end position="37"/>
    </location>
</feature>
<keyword evidence="2 6" id="KW-0479">Metal-binding</keyword>
<dbReference type="GO" id="GO:0006325">
    <property type="term" value="P:chromatin organization"/>
    <property type="evidence" value="ECO:0007669"/>
    <property type="project" value="UniProtKB-KW"/>
</dbReference>
<evidence type="ECO:0000256" key="1">
    <source>
        <dbReference type="ARBA" id="ARBA00004123"/>
    </source>
</evidence>
<sequence length="355" mass="40272">MAELEESRRKLAILQMHRHGASTTHASIANAANGSSSPDRSADRTMGLKDLKDSIEEAKVDRNNYLPRENELNLKADSADAIKISVSNYEAKIAELELQIQKFVAEKNDLEIKLEEAEQDLAIAVSGRKDIKDEINVMASALTKEMEMMESHLNRSKLAASEALALRNEADSLRPLLNRRVLAKSCSLLVNTKSYLINMRKKWLRLNPSRLWYVDKLEKEKQELQFIMDMHGQECLDTRYVQSLSTSFLHISEGYSDDYSTNYFSLIFDKRFEGFELLILHRTIVEIKESEHRAHIQADLLKATLAEHSLELRVKAANDAEATCQQRLSTAEAGIPELRAKLDASERFNICHGPA</sequence>
<dbReference type="GO" id="GO:0033503">
    <property type="term" value="C:HULC complex"/>
    <property type="evidence" value="ECO:0007669"/>
    <property type="project" value="TreeGrafter"/>
</dbReference>
<accession>A0A427B5R4</accession>
<comment type="caution">
    <text evidence="9">The sequence shown here is derived from an EMBL/GenBank/DDBJ whole genome shotgun (WGS) entry which is preliminary data.</text>
</comment>
<name>A0A427B5R4_ENSVE</name>
<keyword evidence="6 7" id="KW-0175">Coiled coil</keyword>
<dbReference type="PANTHER" id="PTHR23163:SF8">
    <property type="entry name" value="E3 UBIQUITIN-PROTEIN LIGASE BRE1-LIKE 2"/>
    <property type="match status" value="1"/>
</dbReference>
<feature type="region of interest" description="Disordered" evidence="8">
    <location>
        <begin position="22"/>
        <end position="45"/>
    </location>
</feature>
<comment type="subcellular location">
    <subcellularLocation>
        <location evidence="1 6">Nucleus</location>
    </subcellularLocation>
</comment>
<protein>
    <recommendedName>
        <fullName evidence="6">E3 ubiquitin protein ligase</fullName>
        <ecNumber evidence="6">2.3.2.27</ecNumber>
    </recommendedName>
</protein>
<comment type="catalytic activity">
    <reaction evidence="6">
        <text>S-ubiquitinyl-[E2 ubiquitin-conjugating enzyme]-L-cysteine + [acceptor protein]-L-lysine = [E2 ubiquitin-conjugating enzyme]-L-cysteine + N(6)-ubiquitinyl-[acceptor protein]-L-lysine.</text>
        <dbReference type="EC" id="2.3.2.27"/>
    </reaction>
</comment>
<dbReference type="EC" id="2.3.2.27" evidence="6"/>
<keyword evidence="3 6" id="KW-0863">Zinc-finger</keyword>